<dbReference type="SUPFAM" id="SSF81606">
    <property type="entry name" value="PP2C-like"/>
    <property type="match status" value="1"/>
</dbReference>
<organism evidence="1 2">
    <name type="scientific">Nannochloropsis salina CCMP1776</name>
    <dbReference type="NCBI Taxonomy" id="1027361"/>
    <lineage>
        <taxon>Eukaryota</taxon>
        <taxon>Sar</taxon>
        <taxon>Stramenopiles</taxon>
        <taxon>Ochrophyta</taxon>
        <taxon>Eustigmatophyceae</taxon>
        <taxon>Eustigmatales</taxon>
        <taxon>Monodopsidaceae</taxon>
        <taxon>Microchloropsis</taxon>
        <taxon>Microchloropsis salina</taxon>
    </lineage>
</organism>
<protein>
    <recommendedName>
        <fullName evidence="3">PPM-type phosphatase domain-containing protein</fullName>
    </recommendedName>
</protein>
<evidence type="ECO:0000313" key="2">
    <source>
        <dbReference type="Proteomes" id="UP000355283"/>
    </source>
</evidence>
<sequence length="68" mass="7660">MFSNEAMAAYVDEHGTMAREGTRQPTYLVELADDIVKESMRRGSRDNITALVVRLRAPDGGERRTLFS</sequence>
<proteinExistence type="predicted"/>
<comment type="caution">
    <text evidence="1">The sequence shown here is derived from an EMBL/GenBank/DDBJ whole genome shotgun (WGS) entry which is preliminary data.</text>
</comment>
<name>A0A4D9DE43_9STRA</name>
<dbReference type="OrthoDB" id="10264738at2759"/>
<dbReference type="AlphaFoldDB" id="A0A4D9DE43"/>
<dbReference type="Gene3D" id="3.60.40.10">
    <property type="entry name" value="PPM-type phosphatase domain"/>
    <property type="match status" value="1"/>
</dbReference>
<evidence type="ECO:0000313" key="1">
    <source>
        <dbReference type="EMBL" id="TFJ88727.1"/>
    </source>
</evidence>
<reference evidence="1 2" key="1">
    <citation type="submission" date="2019-01" db="EMBL/GenBank/DDBJ databases">
        <title>Nuclear Genome Assembly of the Microalgal Biofuel strain Nannochloropsis salina CCMP1776.</title>
        <authorList>
            <person name="Hovde B."/>
        </authorList>
    </citation>
    <scope>NUCLEOTIDE SEQUENCE [LARGE SCALE GENOMIC DNA]</scope>
    <source>
        <strain evidence="1 2">CCMP1776</strain>
    </source>
</reference>
<accession>A0A4D9DE43</accession>
<dbReference type="EMBL" id="SDOX01000001">
    <property type="protein sequence ID" value="TFJ88727.1"/>
    <property type="molecule type" value="Genomic_DNA"/>
</dbReference>
<evidence type="ECO:0008006" key="3">
    <source>
        <dbReference type="Google" id="ProtNLM"/>
    </source>
</evidence>
<dbReference type="InterPro" id="IPR036457">
    <property type="entry name" value="PPM-type-like_dom_sf"/>
</dbReference>
<keyword evidence="2" id="KW-1185">Reference proteome</keyword>
<gene>
    <name evidence="1" type="ORF">NSK_000296</name>
</gene>
<dbReference type="Proteomes" id="UP000355283">
    <property type="component" value="Unassembled WGS sequence"/>
</dbReference>